<dbReference type="Pfam" id="PF01551">
    <property type="entry name" value="Peptidase_M23"/>
    <property type="match status" value="1"/>
</dbReference>
<dbReference type="PANTHER" id="PTHR21666:SF270">
    <property type="entry name" value="MUREIN HYDROLASE ACTIVATOR ENVC"/>
    <property type="match status" value="1"/>
</dbReference>
<evidence type="ECO:0000259" key="3">
    <source>
        <dbReference type="Pfam" id="PF01551"/>
    </source>
</evidence>
<dbReference type="InterPro" id="IPR050570">
    <property type="entry name" value="Cell_wall_metabolism_enzyme"/>
</dbReference>
<reference evidence="4" key="1">
    <citation type="submission" date="2020-07" db="EMBL/GenBank/DDBJ databases">
        <title>Huge and variable diversity of episymbiotic CPR bacteria and DPANN archaea in groundwater ecosystems.</title>
        <authorList>
            <person name="He C.Y."/>
            <person name="Keren R."/>
            <person name="Whittaker M."/>
            <person name="Farag I.F."/>
            <person name="Doudna J."/>
            <person name="Cate J.H.D."/>
            <person name="Banfield J.F."/>
        </authorList>
    </citation>
    <scope>NUCLEOTIDE SEQUENCE</scope>
    <source>
        <strain evidence="4">NC_groundwater_193_Ag_S-0.1um_51_7</strain>
    </source>
</reference>
<feature type="domain" description="M23ase beta-sheet core" evidence="3">
    <location>
        <begin position="309"/>
        <end position="401"/>
    </location>
</feature>
<dbReference type="EMBL" id="JACOZA010000055">
    <property type="protein sequence ID" value="MBI2096927.1"/>
    <property type="molecule type" value="Genomic_DNA"/>
</dbReference>
<dbReference type="Gene3D" id="2.70.70.10">
    <property type="entry name" value="Glucose Permease (Domain IIA)"/>
    <property type="match status" value="1"/>
</dbReference>
<protein>
    <submittedName>
        <fullName evidence="4">Peptidoglycan DD-metalloendopeptidase family protein</fullName>
    </submittedName>
</protein>
<dbReference type="InterPro" id="IPR011055">
    <property type="entry name" value="Dup_hybrid_motif"/>
</dbReference>
<feature type="region of interest" description="Disordered" evidence="2">
    <location>
        <begin position="195"/>
        <end position="215"/>
    </location>
</feature>
<dbReference type="GO" id="GO:0004222">
    <property type="term" value="F:metalloendopeptidase activity"/>
    <property type="evidence" value="ECO:0007669"/>
    <property type="project" value="TreeGrafter"/>
</dbReference>
<dbReference type="PANTHER" id="PTHR21666">
    <property type="entry name" value="PEPTIDASE-RELATED"/>
    <property type="match status" value="1"/>
</dbReference>
<evidence type="ECO:0000256" key="1">
    <source>
        <dbReference type="SAM" id="Coils"/>
    </source>
</evidence>
<dbReference type="SUPFAM" id="SSF51261">
    <property type="entry name" value="Duplicated hybrid motif"/>
    <property type="match status" value="1"/>
</dbReference>
<evidence type="ECO:0000313" key="4">
    <source>
        <dbReference type="EMBL" id="MBI2096927.1"/>
    </source>
</evidence>
<comment type="caution">
    <text evidence="4">The sequence shown here is derived from an EMBL/GenBank/DDBJ whole genome shotgun (WGS) entry which is preliminary data.</text>
</comment>
<proteinExistence type="predicted"/>
<organism evidence="4 5">
    <name type="scientific">Candidatus Sungiibacteriota bacterium</name>
    <dbReference type="NCBI Taxonomy" id="2750080"/>
    <lineage>
        <taxon>Bacteria</taxon>
        <taxon>Candidatus Sungiibacteriota</taxon>
    </lineage>
</organism>
<dbReference type="Gene3D" id="6.10.250.3150">
    <property type="match status" value="1"/>
</dbReference>
<name>A0A931WP43_9BACT</name>
<feature type="coiled-coil region" evidence="1">
    <location>
        <begin position="39"/>
        <end position="94"/>
    </location>
</feature>
<sequence>MFRISGAPAKLLLLILIVNLLSVPARSGAAESAPSSLTREELANQIQTKAKQLEDINNQLESTKKSLESVQGERKTLQKELNSLQSNINHLNLSIKSDEISIQKLNLEVDSLSYDLKDINASIGDKRNAIESTLVELQRNDRIDANLLMTFLQNDSLAEGALEAQTIANLQNKLSVDIENLNALHDAYNKKIGEANNKRGSASSHKQDLTNKKSIVQDQKSEREYLLQVTKNKESTFAKQVSELEKQQRQIAQEVETLDAVLRTKIDPSTLPPLKPGVLAMPINISKAALTQDYGATRFAEFGYKGKWHNGIDIGAPVGTPILASEGGTVAAMGNQDLYCRRGAYGKFIVIKHENNLVTLYAHLSRQIVQKGDTVKRGDVIGYSGRTGYATGPHLHYTVYAGSTFYMGPSKVCGQMPYGGDLNPLGYL</sequence>
<evidence type="ECO:0000256" key="2">
    <source>
        <dbReference type="SAM" id="MobiDB-lite"/>
    </source>
</evidence>
<keyword evidence="1" id="KW-0175">Coiled coil</keyword>
<dbReference type="InterPro" id="IPR016047">
    <property type="entry name" value="M23ase_b-sheet_dom"/>
</dbReference>
<dbReference type="Proteomes" id="UP000724148">
    <property type="component" value="Unassembled WGS sequence"/>
</dbReference>
<gene>
    <name evidence="4" type="ORF">HYT40_02110</name>
</gene>
<dbReference type="AlphaFoldDB" id="A0A931WP43"/>
<accession>A0A931WP43</accession>
<dbReference type="CDD" id="cd12797">
    <property type="entry name" value="M23_peptidase"/>
    <property type="match status" value="1"/>
</dbReference>
<evidence type="ECO:0000313" key="5">
    <source>
        <dbReference type="Proteomes" id="UP000724148"/>
    </source>
</evidence>